<dbReference type="AlphaFoldDB" id="A0A2T0MGC4"/>
<keyword evidence="1" id="KW-0472">Membrane</keyword>
<keyword evidence="3" id="KW-1185">Reference proteome</keyword>
<dbReference type="EMBL" id="PVYX01000001">
    <property type="protein sequence ID" value="PRX56622.1"/>
    <property type="molecule type" value="Genomic_DNA"/>
</dbReference>
<gene>
    <name evidence="2" type="ORF">CLV81_0619</name>
</gene>
<evidence type="ECO:0000313" key="3">
    <source>
        <dbReference type="Proteomes" id="UP000237640"/>
    </source>
</evidence>
<keyword evidence="1" id="KW-0812">Transmembrane</keyword>
<comment type="caution">
    <text evidence="2">The sequence shown here is derived from an EMBL/GenBank/DDBJ whole genome shotgun (WGS) entry which is preliminary data.</text>
</comment>
<evidence type="ECO:0000313" key="2">
    <source>
        <dbReference type="EMBL" id="PRX56622.1"/>
    </source>
</evidence>
<dbReference type="Proteomes" id="UP000237640">
    <property type="component" value="Unassembled WGS sequence"/>
</dbReference>
<sequence length="137" mass="15628">MDNELVPQPNWWKRNWKWVVPVGGCLTLIIICIVFFASLFFGVTKMMEDSQPYEYAFELINNDEQLTDVLGTPIEKVGMVQGNISWKNGKKEAQMVIPIEGSKDSGTLYIDAYGEGDTWNYREIRVEISDASVNLLD</sequence>
<organism evidence="2 3">
    <name type="scientific">Flagellimonas meridianipacifica</name>
    <dbReference type="NCBI Taxonomy" id="1080225"/>
    <lineage>
        <taxon>Bacteria</taxon>
        <taxon>Pseudomonadati</taxon>
        <taxon>Bacteroidota</taxon>
        <taxon>Flavobacteriia</taxon>
        <taxon>Flavobacteriales</taxon>
        <taxon>Flavobacteriaceae</taxon>
        <taxon>Flagellimonas</taxon>
    </lineage>
</organism>
<dbReference type="PANTHER" id="PTHR47148">
    <property type="entry name" value="CYTOCHROME C OXIDASE ASSEMBLY FACTOR 1 HOMOLOG"/>
    <property type="match status" value="1"/>
</dbReference>
<dbReference type="Pfam" id="PF08695">
    <property type="entry name" value="Coa1"/>
    <property type="match status" value="1"/>
</dbReference>
<dbReference type="OrthoDB" id="1178263at2"/>
<name>A0A2T0MGC4_9FLAO</name>
<feature type="transmembrane region" description="Helical" evidence="1">
    <location>
        <begin position="20"/>
        <end position="43"/>
    </location>
</feature>
<protein>
    <submittedName>
        <fullName evidence="2">Cytochrome oxidase complex assembly protein 1</fullName>
    </submittedName>
</protein>
<dbReference type="GO" id="GO:0032981">
    <property type="term" value="P:mitochondrial respiratory chain complex I assembly"/>
    <property type="evidence" value="ECO:0007669"/>
    <property type="project" value="TreeGrafter"/>
</dbReference>
<dbReference type="PANTHER" id="PTHR47148:SF1">
    <property type="entry name" value="CYTOCHROME C OXIDASE ASSEMBLY FACTOR 1 HOMOLOG"/>
    <property type="match status" value="1"/>
</dbReference>
<dbReference type="InterPro" id="IPR014807">
    <property type="entry name" value="Coa1"/>
</dbReference>
<keyword evidence="1" id="KW-1133">Transmembrane helix</keyword>
<dbReference type="RefSeq" id="WP_106143577.1">
    <property type="nucleotide sequence ID" value="NZ_PVYX01000001.1"/>
</dbReference>
<proteinExistence type="predicted"/>
<accession>A0A2T0MGC4</accession>
<evidence type="ECO:0000256" key="1">
    <source>
        <dbReference type="SAM" id="Phobius"/>
    </source>
</evidence>
<reference evidence="2 3" key="1">
    <citation type="submission" date="2018-03" db="EMBL/GenBank/DDBJ databases">
        <title>Genomic Encyclopedia of Archaeal and Bacterial Type Strains, Phase II (KMG-II): from individual species to whole genera.</title>
        <authorList>
            <person name="Goeker M."/>
        </authorList>
    </citation>
    <scope>NUCLEOTIDE SEQUENCE [LARGE SCALE GENOMIC DNA]</scope>
    <source>
        <strain evidence="2 3">DSM 25027</strain>
    </source>
</reference>